<proteinExistence type="predicted"/>
<keyword evidence="2" id="KW-1185">Reference proteome</keyword>
<comment type="caution">
    <text evidence="1">The sequence shown here is derived from an EMBL/GenBank/DDBJ whole genome shotgun (WGS) entry which is preliminary data.</text>
</comment>
<organism evidence="1 2">
    <name type="scientific">Pleurotus cornucopiae</name>
    <name type="common">Cornucopia mushroom</name>
    <dbReference type="NCBI Taxonomy" id="5321"/>
    <lineage>
        <taxon>Eukaryota</taxon>
        <taxon>Fungi</taxon>
        <taxon>Dikarya</taxon>
        <taxon>Basidiomycota</taxon>
        <taxon>Agaricomycotina</taxon>
        <taxon>Agaricomycetes</taxon>
        <taxon>Agaricomycetidae</taxon>
        <taxon>Agaricales</taxon>
        <taxon>Pleurotineae</taxon>
        <taxon>Pleurotaceae</taxon>
        <taxon>Pleurotus</taxon>
    </lineage>
</organism>
<evidence type="ECO:0000313" key="1">
    <source>
        <dbReference type="EMBL" id="KAG9226177.1"/>
    </source>
</evidence>
<accession>A0ACB7J6G0</accession>
<protein>
    <submittedName>
        <fullName evidence="1">Uncharacterized protein</fullName>
    </submittedName>
</protein>
<gene>
    <name evidence="1" type="ORF">CCMSSC00406_0005088</name>
</gene>
<sequence length="435" mass="43485">MKFTSPSFGLCSVLLGASAVSAFAPAHPPYLSLRHRSVIIARADAPPACVSKQLSANSTNLNTNATNVTTPALGGTTNSTVDSVVFNNGNSTGVNVTAAAVTSPASVNASAPLLTGAANFTVTDPLGGGNGTTNSTINLTKRLAQFDLPDVATAWQELCLISGADVFTPTGDDSPCVKLAGFDGINALLANADPCDQQDNADAMIDFAKSPSVSNSDVLINFAIQYRKHARNALNVLGVVPSTPYCQKAPRNAELKGIVNSQLDGVNPGVFGGPNSPMVSFGAPGTCPFGTTPDVTTCSCVPGNATDIVAPANATATFDEGPLPTASVNSTAAFDEGPLPTGSATSNAIVANSTASFDEGPLPTGSASAAIADSTASFDEGPLPTSNTNSTASFDEGPLPTSDVSGAVAAATASFDEGPLPTSGAGAFDEGPLPQ</sequence>
<evidence type="ECO:0000313" key="2">
    <source>
        <dbReference type="Proteomes" id="UP000824881"/>
    </source>
</evidence>
<name>A0ACB7J6G0_PLECO</name>
<dbReference type="EMBL" id="WQMT02000002">
    <property type="protein sequence ID" value="KAG9226177.1"/>
    <property type="molecule type" value="Genomic_DNA"/>
</dbReference>
<dbReference type="Proteomes" id="UP000824881">
    <property type="component" value="Unassembled WGS sequence"/>
</dbReference>
<reference evidence="1 2" key="1">
    <citation type="journal article" date="2021" name="Appl. Environ. Microbiol.">
        <title>Genetic linkage and physical mapping for an oyster mushroom Pleurotus cornucopiae and QTL analysis for the trait cap color.</title>
        <authorList>
            <person name="Zhang Y."/>
            <person name="Gao W."/>
            <person name="Sonnenberg A."/>
            <person name="Chen Q."/>
            <person name="Zhang J."/>
            <person name="Huang C."/>
        </authorList>
    </citation>
    <scope>NUCLEOTIDE SEQUENCE [LARGE SCALE GENOMIC DNA]</scope>
    <source>
        <strain evidence="1">CCMSSC00406</strain>
    </source>
</reference>